<dbReference type="EMBL" id="JSVA01000001">
    <property type="protein sequence ID" value="KOF04500.1"/>
    <property type="molecule type" value="Genomic_DNA"/>
</dbReference>
<feature type="transmembrane region" description="Helical" evidence="5">
    <location>
        <begin position="20"/>
        <end position="39"/>
    </location>
</feature>
<keyword evidence="3 5" id="KW-1133">Transmembrane helix</keyword>
<reference evidence="8" key="1">
    <citation type="submission" date="2014-11" db="EMBL/GenBank/DDBJ databases">
        <title>Genome sequencing of Roseivirga sp. D-25.</title>
        <authorList>
            <person name="Selvaratnam C."/>
            <person name="Thevarajoo S."/>
            <person name="Goh K.M."/>
            <person name="Eee R."/>
            <person name="Chan K.-G."/>
            <person name="Chong C.S."/>
        </authorList>
    </citation>
    <scope>NUCLEOTIDE SEQUENCE [LARGE SCALE GENOMIC DNA]</scope>
    <source>
        <strain evidence="8">D-25</strain>
    </source>
</reference>
<gene>
    <name evidence="7" type="ORF">OB69_00070</name>
</gene>
<organism evidence="7 8">
    <name type="scientific">Roseivirga seohaensis subsp. aquiponti</name>
    <dbReference type="NCBI Taxonomy" id="1566026"/>
    <lineage>
        <taxon>Bacteria</taxon>
        <taxon>Pseudomonadati</taxon>
        <taxon>Bacteroidota</taxon>
        <taxon>Cytophagia</taxon>
        <taxon>Cytophagales</taxon>
        <taxon>Roseivirgaceae</taxon>
        <taxon>Roseivirga</taxon>
    </lineage>
</organism>
<accession>A0A0L8AQI5</accession>
<comment type="subcellular location">
    <subcellularLocation>
        <location evidence="1">Membrane</location>
        <topology evidence="1">Single-pass membrane protein</topology>
    </subcellularLocation>
</comment>
<evidence type="ECO:0000259" key="6">
    <source>
        <dbReference type="Pfam" id="PF04357"/>
    </source>
</evidence>
<dbReference type="GO" id="GO:0005886">
    <property type="term" value="C:plasma membrane"/>
    <property type="evidence" value="ECO:0007669"/>
    <property type="project" value="InterPro"/>
</dbReference>
<evidence type="ECO:0000256" key="4">
    <source>
        <dbReference type="ARBA" id="ARBA00023136"/>
    </source>
</evidence>
<keyword evidence="2 5" id="KW-0812">Transmembrane</keyword>
<sequence length="1675" mass="183362">MKFTLKRLIKNRFLRILTRVIIGVLIFFGLLVLFIRSPWGQNIIVNKAVSFIADKTGTEVSIDRLYLTFSGNLYVEGLYLEDEQQDTLVYSKDLELSVALIPLIKGNRINVKSVDWDGLKANIHRPASGENFNYNFLIEAFASTDTTATNTASSASPEVEIGKIRLSNFNITYNDALMGMKATALLGELHLDVDALDLEQMIYEIDELSIADSQIKYELSKATAVDTAQTNSEQTEGSVLPTLSVSALVLKNVSLDYNAIPDQTTAKLDIGNFRIELPTANLAEQRIVLDELSLGNSKVFVKQLSNNTQAVPQDSTSTSEPFVFEWPNWNVEVNEISFSKNDITFQTIDSLPENGVFNPNWLVVENFNFDADDIEYQPGKANMSINTFSFTERSGLALNKLAFDLNVTDESLSIESLDFATTRNMLSGDLSLNYTSITNFINNPDATQITADLDEFEIDLLEAAVFSPELAQNESLQSLSKRKITGQLNVNGSLTDLQISEALVNWGKQTAINIAGRITNPTDPDQLRLDLPTLSAKTTRTDISQIIDTTGLGLGLPENMALAGTFKGGLNDAQTNLILKTTSGNVEVKGQFSQNKTITFDAMLSAKELQLNRLLQNEQLDTLSFTVELKGSGASLNELTAELKTDFERLKYNGYDFSNLELSGKITNGNGNIDLRFKDENLDMAMETKLALDSVAPKINTNLTVKGADLYALGLSSRNIKTAFVLDASFEGNASSFDLKTKLNDGIAIYNQEAYTFGSFNLVAKSAADTLDIMIDSQTIDAKIVANKGLMEILPLLQQEFTRYLENGGNFSAQDSLKTDATLKMTMVARPTALVSEVLLQGLERMDTIGFEFDFDAMTNKLSAELMAPYINFQGTEIDSLGFKINGKDDYLDFLLGWSQVSSGPVTIDKTKLQGKVDAGTVTSRFNIISNQKSLININSEVNLTGDTIQVHFIPDTLIFNSEQWNILESNQVTLASRYININGFELSNGAQKVTLSTTLPGHEQKHLGAVFSNYQLSTITSLFNAEKPLATGILNGDIIMENPFSGFGVIAGLNISDLAVMEVPFGQLKLEAEGAGVEKYQVDLSLKGDNADLNLTGNYTASATGGDLNLNLDLNELKMSAIEAFSNNSLSQSKGSLSAKVDVSGNVNEPKYTGTLNFKQVGFLVNELNAGFSIDNEQLKVDNSGLFLDSFTITDGDNNDFELAGKILTDDLVNPTFDIKVQANNFRVINSEKEDSDLFYGQLNVGADLTITGDLNIPKIRGNLEVIDGSTLTFTVPESQLELKEREGVVLFVNRENPDDILTKADPSEVSANSAVIAGYDIETIISIGDNSEFNIIIDESTGDNLRVVGNGDFNLNIEPNGRIGLSGKYELSGGHYEANVFNLVKRRFEIAPGSSISWSGDPYDAELDVSAIYNIKTSVEPLMAIRTSAEATGAEASYQQRLPFDVYINVDGELLSPTISFNLDMPEEERGSLSGTVYSQVQQLNSQEEELNKQVFSLLVLNRFFPSSGSDGSSGGPTSMALDNVNNVLSGQLNNYSEKIFGNTGIDVGFNLNSNANNGGQIQTQLGITAKKEFFNDRLIVKVGSEVDVAGSQSASEGAPIIGNVSLEYLLTEDKRLRLQGFSRNQYEGVIDGQLTVSGIALVFTREFNKFKELFAKQVKEEVEKQEKENNNK</sequence>
<dbReference type="InterPro" id="IPR007452">
    <property type="entry name" value="TamB_C"/>
</dbReference>
<keyword evidence="4 5" id="KW-0472">Membrane</keyword>
<proteinExistence type="predicted"/>
<dbReference type="PATRIC" id="fig|1566026.4.peg.14"/>
<protein>
    <recommendedName>
        <fullName evidence="6">Translocation and assembly module TamB C-terminal domain-containing protein</fullName>
    </recommendedName>
</protein>
<evidence type="ECO:0000313" key="8">
    <source>
        <dbReference type="Proteomes" id="UP000036908"/>
    </source>
</evidence>
<dbReference type="Proteomes" id="UP000036908">
    <property type="component" value="Unassembled WGS sequence"/>
</dbReference>
<evidence type="ECO:0000256" key="3">
    <source>
        <dbReference type="ARBA" id="ARBA00022989"/>
    </source>
</evidence>
<dbReference type="GO" id="GO:0009306">
    <property type="term" value="P:protein secretion"/>
    <property type="evidence" value="ECO:0007669"/>
    <property type="project" value="InterPro"/>
</dbReference>
<comment type="caution">
    <text evidence="7">The sequence shown here is derived from an EMBL/GenBank/DDBJ whole genome shotgun (WGS) entry which is preliminary data.</text>
</comment>
<feature type="domain" description="Translocation and assembly module TamB C-terminal" evidence="6">
    <location>
        <begin position="1192"/>
        <end position="1650"/>
    </location>
</feature>
<evidence type="ECO:0000256" key="1">
    <source>
        <dbReference type="ARBA" id="ARBA00004167"/>
    </source>
</evidence>
<dbReference type="Pfam" id="PF04357">
    <property type="entry name" value="TamB"/>
    <property type="match status" value="1"/>
</dbReference>
<evidence type="ECO:0000256" key="5">
    <source>
        <dbReference type="SAM" id="Phobius"/>
    </source>
</evidence>
<name>A0A0L8AQI5_9BACT</name>
<evidence type="ECO:0000256" key="2">
    <source>
        <dbReference type="ARBA" id="ARBA00022692"/>
    </source>
</evidence>
<evidence type="ECO:0000313" key="7">
    <source>
        <dbReference type="EMBL" id="KOF04500.1"/>
    </source>
</evidence>
<keyword evidence="8" id="KW-1185">Reference proteome</keyword>